<keyword evidence="5" id="KW-1185">Reference proteome</keyword>
<keyword evidence="1" id="KW-0433">Leucine-rich repeat</keyword>
<evidence type="ECO:0000259" key="3">
    <source>
        <dbReference type="Pfam" id="PF23598"/>
    </source>
</evidence>
<dbReference type="Pfam" id="PF23598">
    <property type="entry name" value="LRR_14"/>
    <property type="match status" value="1"/>
</dbReference>
<dbReference type="SMART" id="SM00369">
    <property type="entry name" value="LRR_TYP"/>
    <property type="match status" value="7"/>
</dbReference>
<dbReference type="InterPro" id="IPR055414">
    <property type="entry name" value="LRR_R13L4/SHOC2-like"/>
</dbReference>
<dbReference type="InterPro" id="IPR032675">
    <property type="entry name" value="LRR_dom_sf"/>
</dbReference>
<accession>A0ABW5MUH4</accession>
<dbReference type="PANTHER" id="PTHR48051">
    <property type="match status" value="1"/>
</dbReference>
<evidence type="ECO:0000313" key="4">
    <source>
        <dbReference type="EMBL" id="MFD2586035.1"/>
    </source>
</evidence>
<sequence length="628" mass="72908">MKQLKSVLFITSHWVLVHYENHRFLVDLEECTALHHFQKEIGIEVFATSLSPNRKRLVLSNLGAQATIWDLEKNEIRQLGGVTLNTQVLGWVDDNHPIFSGNHGGAGTINLNELLGYPAEELEEYMGWNPGFKGLKYYEDELLVDDMIRESPVEYFTSDIWEYDGKKTVVETLDGSKDFNLYTITDTIHHEVKRYAIEGLEYPKVSVCNDNLVVLNLNELHVFDLRTAKQLGTYTLPKKNASIQTDIERTRIFTYCDDKLEQWNLDTGEKVSVWTGRKLMGFSISGSKCILYKDNNQIQVLDMETKTVQQLLDINESKKSVKINIIKVGRSDTSEDIYKLLDTENESQLNKAFRLIAKLSEDEQTKFSSRIRNYPFQCLVAGLELPYFKNLKQLDLSRKNLKLLSRRIGMLEQLEILDLSSNNLRDLPQEIKNLKRLKTLKICYNNFKKLPEFLSEMPQLQHLDVFCNNVKVIPPWIDQLKHLEVLDLNMNRIKESPKALYSLKNLRVLNLKNNTIKTLPSEVGKLGQLTHLYLEKNELSELPDALFKLAKLEELDLYDNQIRVMPDKLRQLKALKRLMLHNNELRHFPNVLSELKELKDLILTQNSISKEDKKIIKKNAPKECRITF</sequence>
<comment type="caution">
    <text evidence="4">The sequence shown here is derived from an EMBL/GenBank/DDBJ whole genome shotgun (WGS) entry which is preliminary data.</text>
</comment>
<evidence type="ECO:0000256" key="1">
    <source>
        <dbReference type="ARBA" id="ARBA00022614"/>
    </source>
</evidence>
<proteinExistence type="predicted"/>
<dbReference type="SMART" id="SM00364">
    <property type="entry name" value="LRR_BAC"/>
    <property type="match status" value="6"/>
</dbReference>
<feature type="domain" description="Disease resistance R13L4/SHOC-2-like LRR" evidence="3">
    <location>
        <begin position="466"/>
        <end position="607"/>
    </location>
</feature>
<keyword evidence="2" id="KW-0677">Repeat</keyword>
<evidence type="ECO:0000256" key="2">
    <source>
        <dbReference type="ARBA" id="ARBA00022737"/>
    </source>
</evidence>
<evidence type="ECO:0000313" key="5">
    <source>
        <dbReference type="Proteomes" id="UP001597526"/>
    </source>
</evidence>
<dbReference type="Proteomes" id="UP001597526">
    <property type="component" value="Unassembled WGS sequence"/>
</dbReference>
<organism evidence="4 5">
    <name type="scientific">Croceitalea marina</name>
    <dbReference type="NCBI Taxonomy" id="1775166"/>
    <lineage>
        <taxon>Bacteria</taxon>
        <taxon>Pseudomonadati</taxon>
        <taxon>Bacteroidota</taxon>
        <taxon>Flavobacteriia</taxon>
        <taxon>Flavobacteriales</taxon>
        <taxon>Flavobacteriaceae</taxon>
        <taxon>Croceitalea</taxon>
    </lineage>
</organism>
<dbReference type="PROSITE" id="PS51450">
    <property type="entry name" value="LRR"/>
    <property type="match status" value="3"/>
</dbReference>
<reference evidence="5" key="1">
    <citation type="journal article" date="2019" name="Int. J. Syst. Evol. Microbiol.">
        <title>The Global Catalogue of Microorganisms (GCM) 10K type strain sequencing project: providing services to taxonomists for standard genome sequencing and annotation.</title>
        <authorList>
            <consortium name="The Broad Institute Genomics Platform"/>
            <consortium name="The Broad Institute Genome Sequencing Center for Infectious Disease"/>
            <person name="Wu L."/>
            <person name="Ma J."/>
        </authorList>
    </citation>
    <scope>NUCLEOTIDE SEQUENCE [LARGE SCALE GENOMIC DNA]</scope>
    <source>
        <strain evidence="5">KCTC 52368</strain>
    </source>
</reference>
<dbReference type="Pfam" id="PF00560">
    <property type="entry name" value="LRR_1"/>
    <property type="match status" value="1"/>
</dbReference>
<dbReference type="InterPro" id="IPR050216">
    <property type="entry name" value="LRR_domain-containing"/>
</dbReference>
<dbReference type="PANTHER" id="PTHR48051:SF1">
    <property type="entry name" value="RAS SUPPRESSOR PROTEIN 1"/>
    <property type="match status" value="1"/>
</dbReference>
<dbReference type="EMBL" id="JBHULB010000006">
    <property type="protein sequence ID" value="MFD2586035.1"/>
    <property type="molecule type" value="Genomic_DNA"/>
</dbReference>
<dbReference type="InterPro" id="IPR001611">
    <property type="entry name" value="Leu-rich_rpt"/>
</dbReference>
<protein>
    <submittedName>
        <fullName evidence="4">Leucine-rich repeat domain-containing protein</fullName>
    </submittedName>
</protein>
<dbReference type="Gene3D" id="3.80.10.10">
    <property type="entry name" value="Ribonuclease Inhibitor"/>
    <property type="match status" value="1"/>
</dbReference>
<dbReference type="InterPro" id="IPR003591">
    <property type="entry name" value="Leu-rich_rpt_typical-subtyp"/>
</dbReference>
<dbReference type="SUPFAM" id="SSF82171">
    <property type="entry name" value="DPP6 N-terminal domain-like"/>
    <property type="match status" value="1"/>
</dbReference>
<dbReference type="SMART" id="SM00365">
    <property type="entry name" value="LRR_SD22"/>
    <property type="match status" value="5"/>
</dbReference>
<name>A0ABW5MUH4_9FLAO</name>
<gene>
    <name evidence="4" type="ORF">ACFSQJ_03790</name>
</gene>
<dbReference type="SUPFAM" id="SSF52058">
    <property type="entry name" value="L domain-like"/>
    <property type="match status" value="1"/>
</dbReference>
<dbReference type="RefSeq" id="WP_377765683.1">
    <property type="nucleotide sequence ID" value="NZ_JBHULB010000006.1"/>
</dbReference>